<feature type="transmembrane region" description="Helical" evidence="1">
    <location>
        <begin position="266"/>
        <end position="285"/>
    </location>
</feature>
<protein>
    <submittedName>
        <fullName evidence="3">Drug/metabolite transporter (DMT)-like permease</fullName>
    </submittedName>
</protein>
<feature type="transmembrane region" description="Helical" evidence="1">
    <location>
        <begin position="127"/>
        <end position="144"/>
    </location>
</feature>
<feature type="transmembrane region" description="Helical" evidence="1">
    <location>
        <begin position="71"/>
        <end position="94"/>
    </location>
</feature>
<accession>A0A7W8HH74</accession>
<feature type="transmembrane region" description="Helical" evidence="1">
    <location>
        <begin position="12"/>
        <end position="29"/>
    </location>
</feature>
<feature type="transmembrane region" description="Helical" evidence="1">
    <location>
        <begin position="211"/>
        <end position="230"/>
    </location>
</feature>
<dbReference type="Pfam" id="PF00892">
    <property type="entry name" value="EamA"/>
    <property type="match status" value="2"/>
</dbReference>
<evidence type="ECO:0000313" key="3">
    <source>
        <dbReference type="EMBL" id="MBB5271981.1"/>
    </source>
</evidence>
<keyword evidence="1" id="KW-0812">Transmembrane</keyword>
<dbReference type="Proteomes" id="UP000532440">
    <property type="component" value="Unassembled WGS sequence"/>
</dbReference>
<feature type="transmembrane region" description="Helical" evidence="1">
    <location>
        <begin position="185"/>
        <end position="205"/>
    </location>
</feature>
<keyword evidence="1" id="KW-0472">Membrane</keyword>
<feature type="transmembrane region" description="Helical" evidence="1">
    <location>
        <begin position="156"/>
        <end position="173"/>
    </location>
</feature>
<comment type="caution">
    <text evidence="3">The sequence shown here is derived from an EMBL/GenBank/DDBJ whole genome shotgun (WGS) entry which is preliminary data.</text>
</comment>
<keyword evidence="4" id="KW-1185">Reference proteome</keyword>
<keyword evidence="1" id="KW-1133">Transmembrane helix</keyword>
<dbReference type="EMBL" id="JACHGB010000004">
    <property type="protein sequence ID" value="MBB5271981.1"/>
    <property type="molecule type" value="Genomic_DNA"/>
</dbReference>
<dbReference type="PANTHER" id="PTHR22911:SF79">
    <property type="entry name" value="MOBA-LIKE NTP TRANSFERASE DOMAIN-CONTAINING PROTEIN"/>
    <property type="match status" value="1"/>
</dbReference>
<sequence length="295" mass="31474">MDGPDRRTHRRAVALLCFCSLCWSIAGVFTRHLEQAQGFEITFWRSLFCAIGVLLALTWQQRGNPLRPVVAMGLPGLLAGTMWGAMFVCFILAITRTSVANTLLVSSITPLLAAPLGWLVLRERVAARTWLAIGAALGGIWWMVRDGVSAEGLSGMLIALGVPTAAAINIVLLRRMHATVDLAPAALIGAALSCLVTLPLALPFQANLNDIAILALLGFVQLALPCMLFVRAAKHLSAQEMALIALLEVVLGPLWAWLFAGEAMGVATLQGGLMVLAALVMNELAGRRWAAPRPA</sequence>
<dbReference type="GO" id="GO:0016020">
    <property type="term" value="C:membrane"/>
    <property type="evidence" value="ECO:0007669"/>
    <property type="project" value="InterPro"/>
</dbReference>
<reference evidence="3 4" key="1">
    <citation type="submission" date="2020-08" db="EMBL/GenBank/DDBJ databases">
        <title>Genomic Encyclopedia of Type Strains, Phase IV (KMG-IV): sequencing the most valuable type-strain genomes for metagenomic binning, comparative biology and taxonomic classification.</title>
        <authorList>
            <person name="Goeker M."/>
        </authorList>
    </citation>
    <scope>NUCLEOTIDE SEQUENCE [LARGE SCALE GENOMIC DNA]</scope>
    <source>
        <strain evidence="3 4">DSM 29781</strain>
    </source>
</reference>
<dbReference type="InterPro" id="IPR037185">
    <property type="entry name" value="EmrE-like"/>
</dbReference>
<name>A0A7W8HH74_9BURK</name>
<proteinExistence type="predicted"/>
<organism evidence="3 4">
    <name type="scientific">Quisquiliibacterium transsilvanicum</name>
    <dbReference type="NCBI Taxonomy" id="1549638"/>
    <lineage>
        <taxon>Bacteria</taxon>
        <taxon>Pseudomonadati</taxon>
        <taxon>Pseudomonadota</taxon>
        <taxon>Betaproteobacteria</taxon>
        <taxon>Burkholderiales</taxon>
        <taxon>Burkholderiaceae</taxon>
        <taxon>Quisquiliibacterium</taxon>
    </lineage>
</organism>
<feature type="domain" description="EamA" evidence="2">
    <location>
        <begin position="154"/>
        <end position="281"/>
    </location>
</feature>
<evidence type="ECO:0000313" key="4">
    <source>
        <dbReference type="Proteomes" id="UP000532440"/>
    </source>
</evidence>
<dbReference type="PANTHER" id="PTHR22911">
    <property type="entry name" value="ACYL-MALONYL CONDENSING ENZYME-RELATED"/>
    <property type="match status" value="1"/>
</dbReference>
<dbReference type="SUPFAM" id="SSF103481">
    <property type="entry name" value="Multidrug resistance efflux transporter EmrE"/>
    <property type="match status" value="2"/>
</dbReference>
<feature type="transmembrane region" description="Helical" evidence="1">
    <location>
        <begin position="242"/>
        <end position="260"/>
    </location>
</feature>
<dbReference type="RefSeq" id="WP_183966947.1">
    <property type="nucleotide sequence ID" value="NZ_BAABEW010000023.1"/>
</dbReference>
<dbReference type="AlphaFoldDB" id="A0A7W8HH74"/>
<feature type="transmembrane region" description="Helical" evidence="1">
    <location>
        <begin position="100"/>
        <end position="120"/>
    </location>
</feature>
<gene>
    <name evidence="3" type="ORF">HNQ70_001995</name>
</gene>
<evidence type="ECO:0000256" key="1">
    <source>
        <dbReference type="SAM" id="Phobius"/>
    </source>
</evidence>
<dbReference type="InterPro" id="IPR000620">
    <property type="entry name" value="EamA_dom"/>
</dbReference>
<feature type="transmembrane region" description="Helical" evidence="1">
    <location>
        <begin position="41"/>
        <end position="59"/>
    </location>
</feature>
<feature type="domain" description="EamA" evidence="2">
    <location>
        <begin position="12"/>
        <end position="144"/>
    </location>
</feature>
<evidence type="ECO:0000259" key="2">
    <source>
        <dbReference type="Pfam" id="PF00892"/>
    </source>
</evidence>